<evidence type="ECO:0000259" key="1">
    <source>
        <dbReference type="Pfam" id="PF20103"/>
    </source>
</evidence>
<evidence type="ECO:0000313" key="4">
    <source>
        <dbReference type="EMBL" id="MDR6528218.1"/>
    </source>
</evidence>
<protein>
    <submittedName>
        <fullName evidence="4">Uncharacterized protein</fullName>
    </submittedName>
</protein>
<reference evidence="4" key="1">
    <citation type="submission" date="2023-07" db="EMBL/GenBank/DDBJ databases">
        <title>Sorghum-associated microbial communities from plants grown in Nebraska, USA.</title>
        <authorList>
            <person name="Schachtman D."/>
        </authorList>
    </citation>
    <scope>NUCLEOTIDE SEQUENCE</scope>
    <source>
        <strain evidence="4">DS2360</strain>
    </source>
</reference>
<dbReference type="Proteomes" id="UP001184861">
    <property type="component" value="Unassembled WGS sequence"/>
</dbReference>
<feature type="domain" description="DUF7825" evidence="3">
    <location>
        <begin position="656"/>
        <end position="898"/>
    </location>
</feature>
<gene>
    <name evidence="4" type="ORF">J2787_003637</name>
</gene>
<dbReference type="InterPro" id="IPR056726">
    <property type="entry name" value="DUF7824"/>
</dbReference>
<dbReference type="RefSeq" id="WP_309947486.1">
    <property type="nucleotide sequence ID" value="NZ_JAVDQY010000004.1"/>
</dbReference>
<sequence>MKERLYEILNEGKIHEIVPFLKQLSVDERKALVPTIKKMDREINKIVMTKNSYHTAGSVDQHSIVDIASLACMDQKNFGKNYWSLFRNIEQTEKILEWGCPDWFSDFINESVEAESTTFNYQNVLEWAEKGYIHPKPELLGYHLCNYPKNLDKHPETLKTHFWYLCEYPSKSLPFHKEWFPIIQKLVAEKKIDRKRFLRECLLASNRNFNKNVTGWFMDAFTALKPTDDELVELQNELLAGLTSAQSKAINTILIHLKKIIQNPEFKIDEFSHYLPNLLSSEVKTVVASSLILTEKIFQRRRVNPEMLGIALSTAFVSKDDGIQSKASKIIIKYIPVSENIKEALSHYSDNILTNIRPVLAKYIEDTQQQELEDITTEKLALITKENRVEEPKSFEDLMFLLPLAIENPESYYYDIALAGLIRFGDEVNTESVILIEPVFLKACKTIAKWEVPYFNVILCNLVINYGLSLLKKFPLELKNLEKIYAKTRENEASRESYSSYYKKIGPIEGVGVGGLAMNVFKEIAMDAYHKIQSGDKTPLLSTITHAPCWISPVKLVERFEAYQNKNIEPNPLDVQLALQRCALDHVSEAVSLAEKNLKGEYKDLLLFLFGKHKSPKGKFEHPAWWMTAGITRSQDVAFDEFKDFGYENIPQEFFSGIYEWKTIDSNKNSYYPVELNISIPKYRFEKRKDQLLMEYFIAEQKDFSEIPAFIWSFPNAQANILARVIKICLFYSGLAEVYERNLVLNTGKALYQIKKPLDEMGYLFLGTIFLDGDKTIRGIAAEIWLEHVSHQMINNAQLGKVIGLHEKLEWAPVKRLTDLMQHHMLNVSKNHNHALEELISNILLQMEEPVTNLKKLLEVYHEVLALNQSEANGDVQQKLNDWKENSSLKKICNLLLKK</sequence>
<dbReference type="Pfam" id="PF25149">
    <property type="entry name" value="DUF7825"/>
    <property type="match status" value="1"/>
</dbReference>
<evidence type="ECO:0000259" key="3">
    <source>
        <dbReference type="Pfam" id="PF25149"/>
    </source>
</evidence>
<proteinExistence type="predicted"/>
<comment type="caution">
    <text evidence="4">The sequence shown here is derived from an EMBL/GenBank/DDBJ whole genome shotgun (WGS) entry which is preliminary data.</text>
</comment>
<accession>A0AAE3YDP5</accession>
<dbReference type="Pfam" id="PF25148">
    <property type="entry name" value="DUF7824"/>
    <property type="match status" value="1"/>
</dbReference>
<dbReference type="EMBL" id="JAVDQY010000004">
    <property type="protein sequence ID" value="MDR6528218.1"/>
    <property type="molecule type" value="Genomic_DNA"/>
</dbReference>
<dbReference type="InterPro" id="IPR045472">
    <property type="entry name" value="DUF6493"/>
</dbReference>
<name>A0AAE3YDP5_9FLAO</name>
<dbReference type="InterPro" id="IPR056727">
    <property type="entry name" value="DUF7825"/>
</dbReference>
<evidence type="ECO:0000259" key="2">
    <source>
        <dbReference type="Pfam" id="PF25148"/>
    </source>
</evidence>
<dbReference type="AlphaFoldDB" id="A0AAE3YDP5"/>
<evidence type="ECO:0000313" key="5">
    <source>
        <dbReference type="Proteomes" id="UP001184861"/>
    </source>
</evidence>
<feature type="domain" description="DUF6493" evidence="1">
    <location>
        <begin position="2"/>
        <end position="285"/>
    </location>
</feature>
<organism evidence="4 5">
    <name type="scientific">Chryseobacterium rhizosphaerae</name>
    <dbReference type="NCBI Taxonomy" id="395937"/>
    <lineage>
        <taxon>Bacteria</taxon>
        <taxon>Pseudomonadati</taxon>
        <taxon>Bacteroidota</taxon>
        <taxon>Flavobacteriia</taxon>
        <taxon>Flavobacteriales</taxon>
        <taxon>Weeksellaceae</taxon>
        <taxon>Chryseobacterium group</taxon>
        <taxon>Chryseobacterium</taxon>
    </lineage>
</organism>
<dbReference type="Pfam" id="PF20103">
    <property type="entry name" value="DUF6493"/>
    <property type="match status" value="1"/>
</dbReference>
<feature type="domain" description="DUF7824" evidence="2">
    <location>
        <begin position="385"/>
        <end position="651"/>
    </location>
</feature>